<evidence type="ECO:0008006" key="4">
    <source>
        <dbReference type="Google" id="ProtNLM"/>
    </source>
</evidence>
<keyword evidence="1" id="KW-1133">Transmembrane helix</keyword>
<protein>
    <recommendedName>
        <fullName evidence="4">DUF485 domain-containing protein</fullName>
    </recommendedName>
</protein>
<keyword evidence="3" id="KW-1185">Reference proteome</keyword>
<dbReference type="InterPro" id="IPR007436">
    <property type="entry name" value="DUF485"/>
</dbReference>
<accession>A0A150WNL9</accession>
<feature type="transmembrane region" description="Helical" evidence="1">
    <location>
        <begin position="58"/>
        <end position="82"/>
    </location>
</feature>
<dbReference type="PANTHER" id="PTHR38598">
    <property type="entry name" value="INNER MEMBRANE PROTEIN YJCH"/>
    <property type="match status" value="1"/>
</dbReference>
<sequence>MDHKSVRAISENPTYQHLVKTRSRYAWTLTAILMVVFYGYIYLVAFHREIMAQRIGEGVMTLSIPLGIGVIVFTVLITGVYVRKANADFDKWTREVKESIK</sequence>
<dbReference type="RefSeq" id="WP_061833457.1">
    <property type="nucleotide sequence ID" value="NZ_LUKE01000001.1"/>
</dbReference>
<keyword evidence="1" id="KW-0812">Transmembrane</keyword>
<keyword evidence="1" id="KW-0472">Membrane</keyword>
<dbReference type="PANTHER" id="PTHR38598:SF1">
    <property type="entry name" value="INNER MEMBRANE PROTEIN YJCH"/>
    <property type="match status" value="1"/>
</dbReference>
<organism evidence="2 3">
    <name type="scientific">Bdellovibrio bacteriovorus</name>
    <dbReference type="NCBI Taxonomy" id="959"/>
    <lineage>
        <taxon>Bacteria</taxon>
        <taxon>Pseudomonadati</taxon>
        <taxon>Bdellovibrionota</taxon>
        <taxon>Bdellovibrionia</taxon>
        <taxon>Bdellovibrionales</taxon>
        <taxon>Pseudobdellovibrionaceae</taxon>
        <taxon>Bdellovibrio</taxon>
    </lineage>
</organism>
<dbReference type="GO" id="GO:0005886">
    <property type="term" value="C:plasma membrane"/>
    <property type="evidence" value="ECO:0007669"/>
    <property type="project" value="TreeGrafter"/>
</dbReference>
<evidence type="ECO:0000313" key="3">
    <source>
        <dbReference type="Proteomes" id="UP000075320"/>
    </source>
</evidence>
<comment type="caution">
    <text evidence="2">The sequence shown here is derived from an EMBL/GenBank/DDBJ whole genome shotgun (WGS) entry which is preliminary data.</text>
</comment>
<dbReference type="EMBL" id="LUKE01000001">
    <property type="protein sequence ID" value="KYG65897.1"/>
    <property type="molecule type" value="Genomic_DNA"/>
</dbReference>
<proteinExistence type="predicted"/>
<dbReference type="InterPro" id="IPR052959">
    <property type="entry name" value="Inner_membrane_assoc"/>
</dbReference>
<gene>
    <name evidence="2" type="ORF">AZI86_02145</name>
</gene>
<dbReference type="Pfam" id="PF04341">
    <property type="entry name" value="DUF485"/>
    <property type="match status" value="1"/>
</dbReference>
<reference evidence="2 3" key="1">
    <citation type="submission" date="2016-03" db="EMBL/GenBank/DDBJ databases">
        <authorList>
            <person name="Ploux O."/>
        </authorList>
    </citation>
    <scope>NUCLEOTIDE SEQUENCE [LARGE SCALE GENOMIC DNA]</scope>
    <source>
        <strain evidence="2 3">R0</strain>
    </source>
</reference>
<dbReference type="AlphaFoldDB" id="A0A150WNL9"/>
<dbReference type="OrthoDB" id="5297034at2"/>
<evidence type="ECO:0000256" key="1">
    <source>
        <dbReference type="SAM" id="Phobius"/>
    </source>
</evidence>
<dbReference type="Proteomes" id="UP000075320">
    <property type="component" value="Unassembled WGS sequence"/>
</dbReference>
<feature type="transmembrane region" description="Helical" evidence="1">
    <location>
        <begin position="25"/>
        <end position="46"/>
    </location>
</feature>
<name>A0A150WNL9_BDEBC</name>
<evidence type="ECO:0000313" key="2">
    <source>
        <dbReference type="EMBL" id="KYG65897.1"/>
    </source>
</evidence>